<dbReference type="RefSeq" id="WP_395114913.1">
    <property type="nucleotide sequence ID" value="NZ_JBIMSO010000051.1"/>
</dbReference>
<evidence type="ECO:0000313" key="1">
    <source>
        <dbReference type="EMBL" id="MFH5209217.1"/>
    </source>
</evidence>
<accession>A0ABW7JMI0</accession>
<proteinExistence type="predicted"/>
<name>A0ABW7JMI0_9NOCA</name>
<organism evidence="1 2">
    <name type="scientific">Antrihabitans spumae</name>
    <dbReference type="NCBI Taxonomy" id="3373370"/>
    <lineage>
        <taxon>Bacteria</taxon>
        <taxon>Bacillati</taxon>
        <taxon>Actinomycetota</taxon>
        <taxon>Actinomycetes</taxon>
        <taxon>Mycobacteriales</taxon>
        <taxon>Nocardiaceae</taxon>
        <taxon>Antrihabitans</taxon>
    </lineage>
</organism>
<sequence length="57" mass="6346">MTPETMTDDELVQAVAALTESEHAHLIEDSVSEARADRVRLTELLTEIERRAGGRQP</sequence>
<comment type="caution">
    <text evidence="1">The sequence shown here is derived from an EMBL/GenBank/DDBJ whole genome shotgun (WGS) entry which is preliminary data.</text>
</comment>
<reference evidence="1 2" key="1">
    <citation type="submission" date="2024-10" db="EMBL/GenBank/DDBJ databases">
        <authorList>
            <person name="Riesco R."/>
        </authorList>
    </citation>
    <scope>NUCLEOTIDE SEQUENCE [LARGE SCALE GENOMIC DNA]</scope>
    <source>
        <strain evidence="1 2">NCIMB 15449</strain>
    </source>
</reference>
<gene>
    <name evidence="1" type="ORF">ACHIPZ_13585</name>
</gene>
<protein>
    <submittedName>
        <fullName evidence="1">Uncharacterized protein</fullName>
    </submittedName>
</protein>
<dbReference type="Proteomes" id="UP001609175">
    <property type="component" value="Unassembled WGS sequence"/>
</dbReference>
<evidence type="ECO:0000313" key="2">
    <source>
        <dbReference type="Proteomes" id="UP001609175"/>
    </source>
</evidence>
<dbReference type="EMBL" id="JBIMSO010000051">
    <property type="protein sequence ID" value="MFH5209217.1"/>
    <property type="molecule type" value="Genomic_DNA"/>
</dbReference>